<keyword evidence="1" id="KW-0812">Transmembrane</keyword>
<keyword evidence="1" id="KW-0472">Membrane</keyword>
<evidence type="ECO:0000313" key="2">
    <source>
        <dbReference type="EMBL" id="OGK38504.1"/>
    </source>
</evidence>
<proteinExistence type="predicted"/>
<protein>
    <recommendedName>
        <fullName evidence="4">Prepilin-type N-terminal cleavage/methylation domain-containing protein</fullName>
    </recommendedName>
</protein>
<gene>
    <name evidence="2" type="ORF">A3F32_02750</name>
</gene>
<name>A0A1F7I562_9BACT</name>
<organism evidence="2 3">
    <name type="scientific">Candidatus Roizmanbacteria bacterium RIFCSPHIGHO2_12_FULL_42_10</name>
    <dbReference type="NCBI Taxonomy" id="1802053"/>
    <lineage>
        <taxon>Bacteria</taxon>
        <taxon>Candidatus Roizmaniibacteriota</taxon>
    </lineage>
</organism>
<feature type="transmembrane region" description="Helical" evidence="1">
    <location>
        <begin position="7"/>
        <end position="32"/>
    </location>
</feature>
<evidence type="ECO:0000256" key="1">
    <source>
        <dbReference type="SAM" id="Phobius"/>
    </source>
</evidence>
<evidence type="ECO:0008006" key="4">
    <source>
        <dbReference type="Google" id="ProtNLM"/>
    </source>
</evidence>
<dbReference type="EMBL" id="MGAD01000018">
    <property type="protein sequence ID" value="OGK38504.1"/>
    <property type="molecule type" value="Genomic_DNA"/>
</dbReference>
<keyword evidence="1" id="KW-1133">Transmembrane helix</keyword>
<evidence type="ECO:0000313" key="3">
    <source>
        <dbReference type="Proteomes" id="UP000178076"/>
    </source>
</evidence>
<dbReference type="InterPro" id="IPR012902">
    <property type="entry name" value="N_methyl_site"/>
</dbReference>
<dbReference type="NCBIfam" id="TIGR02532">
    <property type="entry name" value="IV_pilin_GFxxxE"/>
    <property type="match status" value="1"/>
</dbReference>
<dbReference type="Proteomes" id="UP000178076">
    <property type="component" value="Unassembled WGS sequence"/>
</dbReference>
<comment type="caution">
    <text evidence="2">The sequence shown here is derived from an EMBL/GenBank/DDBJ whole genome shotgun (WGS) entry which is preliminary data.</text>
</comment>
<sequence>MGMRSKGFTLLEVILVLGILVIILPLGFSIFLATSRAQLKVYVLHNVKRNGDTALSIMQNLIKTRALSLQQSDGSAICSSAPSSYSSGDVYFVDADDNRFRFYISDNKIASESSSIGVSFLTNEQVSVPSGGFSLTCNRATPFSPPLVALSFSISQAASTSRAEEQAALNYQTKIRLRAY</sequence>
<reference evidence="2 3" key="1">
    <citation type="journal article" date="2016" name="Nat. Commun.">
        <title>Thousands of microbial genomes shed light on interconnected biogeochemical processes in an aquifer system.</title>
        <authorList>
            <person name="Anantharaman K."/>
            <person name="Brown C.T."/>
            <person name="Hug L.A."/>
            <person name="Sharon I."/>
            <person name="Castelle C.J."/>
            <person name="Probst A.J."/>
            <person name="Thomas B.C."/>
            <person name="Singh A."/>
            <person name="Wilkins M.J."/>
            <person name="Karaoz U."/>
            <person name="Brodie E.L."/>
            <person name="Williams K.H."/>
            <person name="Hubbard S.S."/>
            <person name="Banfield J.F."/>
        </authorList>
    </citation>
    <scope>NUCLEOTIDE SEQUENCE [LARGE SCALE GENOMIC DNA]</scope>
</reference>
<accession>A0A1F7I562</accession>
<dbReference type="AlphaFoldDB" id="A0A1F7I562"/>